<feature type="region of interest" description="Disordered" evidence="1">
    <location>
        <begin position="64"/>
        <end position="148"/>
    </location>
</feature>
<feature type="compositionally biased region" description="Pro residues" evidence="1">
    <location>
        <begin position="91"/>
        <end position="102"/>
    </location>
</feature>
<evidence type="ECO:0000313" key="3">
    <source>
        <dbReference type="EMBL" id="KAI4546922.1"/>
    </source>
</evidence>
<gene>
    <name evidence="3" type="ORF">MG293_003477</name>
</gene>
<evidence type="ECO:0000256" key="1">
    <source>
        <dbReference type="SAM" id="MobiDB-lite"/>
    </source>
</evidence>
<feature type="signal peptide" evidence="2">
    <location>
        <begin position="1"/>
        <end position="23"/>
    </location>
</feature>
<name>A0AAD4ULN6_OVIAM</name>
<keyword evidence="2" id="KW-0732">Signal</keyword>
<evidence type="ECO:0000256" key="2">
    <source>
        <dbReference type="SAM" id="SignalP"/>
    </source>
</evidence>
<evidence type="ECO:0000313" key="4">
    <source>
        <dbReference type="Proteomes" id="UP001214576"/>
    </source>
</evidence>
<dbReference type="AlphaFoldDB" id="A0AAD4ULN6"/>
<feature type="chain" id="PRO_5042105102" evidence="2">
    <location>
        <begin position="24"/>
        <end position="266"/>
    </location>
</feature>
<dbReference type="Proteomes" id="UP001214576">
    <property type="component" value="Unassembled WGS sequence"/>
</dbReference>
<sequence>MAGAWLRWGLLLWAGLLASSAHGRVRRITYVVRPGPGLAAGALPLGGPPRPRTFNVALNARYSRSSAAAGAPSERTRRTSPPGGAALQGLRPPPPPPEPARPGGPGGPLHPKPGGHPAAAPFAKQGRQAVRSKVPQETQSGGGSRLQVHQKQQLQGVNVCGGQCCHGWSKAPGSQRCTKRQSFTCPELEVVEFLGYKFSSLELEYKAPNLMLTLCQHILTLILDLTLTLVGTPAFYTPLLVFRRCPFLLEALFFCSPFLFPSSGAL</sequence>
<keyword evidence="4" id="KW-1185">Reference proteome</keyword>
<protein>
    <submittedName>
        <fullName evidence="3">Uncharacterized protein</fullName>
    </submittedName>
</protein>
<comment type="caution">
    <text evidence="3">The sequence shown here is derived from an EMBL/GenBank/DDBJ whole genome shotgun (WGS) entry which is preliminary data.</text>
</comment>
<proteinExistence type="predicted"/>
<feature type="compositionally biased region" description="Low complexity" evidence="1">
    <location>
        <begin position="64"/>
        <end position="73"/>
    </location>
</feature>
<feature type="compositionally biased region" description="Low complexity" evidence="1">
    <location>
        <begin position="81"/>
        <end position="90"/>
    </location>
</feature>
<organism evidence="3 4">
    <name type="scientific">Ovis ammon polii</name>
    <dbReference type="NCBI Taxonomy" id="230172"/>
    <lineage>
        <taxon>Eukaryota</taxon>
        <taxon>Metazoa</taxon>
        <taxon>Chordata</taxon>
        <taxon>Craniata</taxon>
        <taxon>Vertebrata</taxon>
        <taxon>Euteleostomi</taxon>
        <taxon>Mammalia</taxon>
        <taxon>Eutheria</taxon>
        <taxon>Laurasiatheria</taxon>
        <taxon>Artiodactyla</taxon>
        <taxon>Ruminantia</taxon>
        <taxon>Pecora</taxon>
        <taxon>Bovidae</taxon>
        <taxon>Caprinae</taxon>
        <taxon>Ovis</taxon>
    </lineage>
</organism>
<dbReference type="EMBL" id="JAKZEL010000002">
    <property type="protein sequence ID" value="KAI4546922.1"/>
    <property type="molecule type" value="Genomic_DNA"/>
</dbReference>
<accession>A0AAD4ULN6</accession>
<reference evidence="3" key="1">
    <citation type="submission" date="2022-03" db="EMBL/GenBank/DDBJ databases">
        <title>Genomic analyses of argali, domestic sheep and their hybrids provide insights into chromosomal evolution, heterosis and genetic basis of agronomic traits.</title>
        <authorList>
            <person name="Li M."/>
        </authorList>
    </citation>
    <scope>NUCLEOTIDE SEQUENCE</scope>
    <source>
        <strain evidence="3">CAU-MHL-2022a</strain>
        <tissue evidence="3">Skin</tissue>
    </source>
</reference>